<accession>A0AAD5TNI4</accession>
<sequence length="210" mass="23827">MDSNTALVLNLLDRLVALITTWNEHHDNTCVYFDSAVNVQAQRDDTRAYLPDSSKPAVEGWMNPVTTPSIVLEFPDLIPRLLGKQTRSLERSLHLLGLETRWCEQVAASLAALREEALHHLAAGSNQPLDIDPSSISVEEAASWIDELSLQYHRELAAKHEMLASLDLRSETSNLHEVRDRWGLQTWIDLAREQEIRDRLKLLKAAETFL</sequence>
<evidence type="ECO:0000256" key="1">
    <source>
        <dbReference type="SAM" id="SignalP"/>
    </source>
</evidence>
<dbReference type="EMBL" id="JADGJQ010000013">
    <property type="protein sequence ID" value="KAJ3181246.1"/>
    <property type="molecule type" value="Genomic_DNA"/>
</dbReference>
<proteinExistence type="predicted"/>
<dbReference type="AlphaFoldDB" id="A0AAD5TNI4"/>
<organism evidence="2 3">
    <name type="scientific">Geranomyces variabilis</name>
    <dbReference type="NCBI Taxonomy" id="109894"/>
    <lineage>
        <taxon>Eukaryota</taxon>
        <taxon>Fungi</taxon>
        <taxon>Fungi incertae sedis</taxon>
        <taxon>Chytridiomycota</taxon>
        <taxon>Chytridiomycota incertae sedis</taxon>
        <taxon>Chytridiomycetes</taxon>
        <taxon>Spizellomycetales</taxon>
        <taxon>Powellomycetaceae</taxon>
        <taxon>Geranomyces</taxon>
    </lineage>
</organism>
<reference evidence="2" key="1">
    <citation type="submission" date="2020-05" db="EMBL/GenBank/DDBJ databases">
        <title>Phylogenomic resolution of chytrid fungi.</title>
        <authorList>
            <person name="Stajich J.E."/>
            <person name="Amses K."/>
            <person name="Simmons R."/>
            <person name="Seto K."/>
            <person name="Myers J."/>
            <person name="Bonds A."/>
            <person name="Quandt C.A."/>
            <person name="Barry K."/>
            <person name="Liu P."/>
            <person name="Grigoriev I."/>
            <person name="Longcore J.E."/>
            <person name="James T.Y."/>
        </authorList>
    </citation>
    <scope>NUCLEOTIDE SEQUENCE</scope>
    <source>
        <strain evidence="2">JEL0379</strain>
    </source>
</reference>
<evidence type="ECO:0000313" key="2">
    <source>
        <dbReference type="EMBL" id="KAJ3181246.1"/>
    </source>
</evidence>
<evidence type="ECO:0000313" key="3">
    <source>
        <dbReference type="Proteomes" id="UP001212152"/>
    </source>
</evidence>
<protein>
    <submittedName>
        <fullName evidence="2">Uncharacterized protein</fullName>
    </submittedName>
</protein>
<feature type="chain" id="PRO_5042239289" evidence="1">
    <location>
        <begin position="18"/>
        <end position="210"/>
    </location>
</feature>
<dbReference type="Proteomes" id="UP001212152">
    <property type="component" value="Unassembled WGS sequence"/>
</dbReference>
<feature type="signal peptide" evidence="1">
    <location>
        <begin position="1"/>
        <end position="17"/>
    </location>
</feature>
<comment type="caution">
    <text evidence="2">The sequence shown here is derived from an EMBL/GenBank/DDBJ whole genome shotgun (WGS) entry which is preliminary data.</text>
</comment>
<gene>
    <name evidence="2" type="ORF">HDU87_001375</name>
</gene>
<name>A0AAD5TNI4_9FUNG</name>
<keyword evidence="1" id="KW-0732">Signal</keyword>
<keyword evidence="3" id="KW-1185">Reference proteome</keyword>